<dbReference type="InterPro" id="IPR001611">
    <property type="entry name" value="Leu-rich_rpt"/>
</dbReference>
<keyword evidence="5" id="KW-0282">Flagellum</keyword>
<evidence type="ECO:0000256" key="8">
    <source>
        <dbReference type="ARBA" id="ARBA00023212"/>
    </source>
</evidence>
<keyword evidence="2" id="KW-0963">Cytoplasm</keyword>
<dbReference type="SUPFAM" id="SSF52075">
    <property type="entry name" value="Outer arm dynein light chain 1"/>
    <property type="match status" value="1"/>
</dbReference>
<evidence type="ECO:0000256" key="9">
    <source>
        <dbReference type="ARBA" id="ARBA00023273"/>
    </source>
</evidence>
<dbReference type="Gene3D" id="3.80.10.10">
    <property type="entry name" value="Ribonuclease Inhibitor"/>
    <property type="match status" value="1"/>
</dbReference>
<evidence type="ECO:0000256" key="7">
    <source>
        <dbReference type="ARBA" id="ARBA00023069"/>
    </source>
</evidence>
<evidence type="ECO:0000256" key="4">
    <source>
        <dbReference type="ARBA" id="ARBA00022737"/>
    </source>
</evidence>
<keyword evidence="4" id="KW-0677">Repeat</keyword>
<dbReference type="SMART" id="SM00365">
    <property type="entry name" value="LRR_SD22"/>
    <property type="match status" value="5"/>
</dbReference>
<comment type="caution">
    <text evidence="12">The sequence shown here is derived from an EMBL/GenBank/DDBJ whole genome shotgun (WGS) entry which is preliminary data.</text>
</comment>
<evidence type="ECO:0000256" key="2">
    <source>
        <dbReference type="ARBA" id="ARBA00022490"/>
    </source>
</evidence>
<dbReference type="InterPro" id="IPR032675">
    <property type="entry name" value="LRR_dom_sf"/>
</dbReference>
<dbReference type="GeneID" id="39983339"/>
<protein>
    <recommendedName>
        <fullName evidence="11">Dynein regulatory complex subunit 3</fullName>
    </recommendedName>
</protein>
<reference evidence="12 13" key="1">
    <citation type="submission" date="2017-03" db="EMBL/GenBank/DDBJ databases">
        <title>An alternative strategy for trypanosome survival in the mammalian bloodstream revealed through genome and transcriptome analysis of the ubiquitous bovine parasite Trypanosoma (Megatrypanum) theileri.</title>
        <authorList>
            <person name="Kelly S."/>
            <person name="Ivens A."/>
            <person name="Mott A."/>
            <person name="O'Neill E."/>
            <person name="Emms D."/>
            <person name="Macleod O."/>
            <person name="Voorheis P."/>
            <person name="Matthews J."/>
            <person name="Matthews K."/>
            <person name="Carrington M."/>
        </authorList>
    </citation>
    <scope>NUCLEOTIDE SEQUENCE [LARGE SCALE GENOMIC DNA]</scope>
    <source>
        <strain evidence="12">Edinburgh</strain>
    </source>
</reference>
<evidence type="ECO:0000256" key="1">
    <source>
        <dbReference type="ARBA" id="ARBA00004611"/>
    </source>
</evidence>
<dbReference type="InterPro" id="IPR050576">
    <property type="entry name" value="Cilia_flagella_integrity"/>
</dbReference>
<dbReference type="Pfam" id="PF14580">
    <property type="entry name" value="LRR_9"/>
    <property type="match status" value="1"/>
</dbReference>
<evidence type="ECO:0000256" key="3">
    <source>
        <dbReference type="ARBA" id="ARBA00022614"/>
    </source>
</evidence>
<organism evidence="12 13">
    <name type="scientific">Trypanosoma theileri</name>
    <dbReference type="NCBI Taxonomy" id="67003"/>
    <lineage>
        <taxon>Eukaryota</taxon>
        <taxon>Discoba</taxon>
        <taxon>Euglenozoa</taxon>
        <taxon>Kinetoplastea</taxon>
        <taxon>Metakinetoplastina</taxon>
        <taxon>Trypanosomatida</taxon>
        <taxon>Trypanosomatidae</taxon>
        <taxon>Trypanosoma</taxon>
    </lineage>
</organism>
<evidence type="ECO:0000256" key="10">
    <source>
        <dbReference type="ARBA" id="ARBA00038378"/>
    </source>
</evidence>
<dbReference type="PANTHER" id="PTHR45973:SF12">
    <property type="entry name" value="DYNEIN REGULATORY COMPLEX SUBUNIT 3"/>
    <property type="match status" value="1"/>
</dbReference>
<proteinExistence type="inferred from homology"/>
<sequence>MKQPQETVINEALIRECIYLPPACTTDEERLRFVGVREESQRQQRAKTAMETMELHKVSTLLASYRRIGKIENLVGLGNLTKLALDNNKISEISNLEHLKKLQWLDLSFNQITRITGLEELVELETLSLFSNKITVIEGLDTLKKLTSLSVGNNCLEVLEETARYLHRIKSLRILTLKGNRFEKLPLYRVRLLAFVPTLQFLDGRIVYQEEVLKAREEQRENLMPIDEEDERAATEAKLAQELEKVRKDYERYNCPDETKLYDELFYLETDGRSVADLLRADIVASMSKDLLERFQTEFTDKAKELAESMKVIRARRDDDERAFTEAVNIYKQKNANTCKAIIKQFEKEIKNHIPRTMWGRENEGEGVSSDVISELENRLREVKHQLLEQEADQYDALESLNTGTIGKWKSDGVDVILQTAFESFLKMESDFQVALRQVFDTLFDQRQKQETSAEAYHLGKQDENVMSIVDNREEYQKVLGDWFELRRKRLEELEQMYISNEEKLLNERSARILKEEQSRHRARLNEIHEFVERTTALLERAW</sequence>
<dbReference type="GO" id="GO:0005929">
    <property type="term" value="C:cilium"/>
    <property type="evidence" value="ECO:0007669"/>
    <property type="project" value="TreeGrafter"/>
</dbReference>
<evidence type="ECO:0000313" key="12">
    <source>
        <dbReference type="EMBL" id="ORC90689.1"/>
    </source>
</evidence>
<evidence type="ECO:0000256" key="5">
    <source>
        <dbReference type="ARBA" id="ARBA00022846"/>
    </source>
</evidence>
<keyword evidence="13" id="KW-1185">Reference proteome</keyword>
<dbReference type="EMBL" id="NBCO01000007">
    <property type="protein sequence ID" value="ORC90689.1"/>
    <property type="molecule type" value="Genomic_DNA"/>
</dbReference>
<dbReference type="VEuPathDB" id="TriTrypDB:TM35_000071130"/>
<name>A0A1X0P2D5_9TRYP</name>
<comment type="similarity">
    <text evidence="10">Belongs to the DRC3 family.</text>
</comment>
<comment type="subcellular location">
    <subcellularLocation>
        <location evidence="1">Cytoplasm</location>
        <location evidence="1">Cytoskeleton</location>
        <location evidence="1">Flagellum axoneme</location>
    </subcellularLocation>
</comment>
<dbReference type="AlphaFoldDB" id="A0A1X0P2D5"/>
<gene>
    <name evidence="12" type="ORF">TM35_000071130</name>
</gene>
<keyword evidence="6" id="KW-0175">Coiled coil</keyword>
<evidence type="ECO:0000313" key="13">
    <source>
        <dbReference type="Proteomes" id="UP000192257"/>
    </source>
</evidence>
<dbReference type="PANTHER" id="PTHR45973">
    <property type="entry name" value="PROTEIN PHOSPHATASE 1 REGULATORY SUBUNIT SDS22-RELATED"/>
    <property type="match status" value="1"/>
</dbReference>
<keyword evidence="9" id="KW-0966">Cell projection</keyword>
<dbReference type="InterPro" id="IPR003591">
    <property type="entry name" value="Leu-rich_rpt_typical-subtyp"/>
</dbReference>
<keyword evidence="7" id="KW-0969">Cilium</keyword>
<dbReference type="STRING" id="67003.A0A1X0P2D5"/>
<dbReference type="SMART" id="SM00369">
    <property type="entry name" value="LRR_TYP"/>
    <property type="match status" value="4"/>
</dbReference>
<keyword evidence="3" id="KW-0433">Leucine-rich repeat</keyword>
<dbReference type="Proteomes" id="UP000192257">
    <property type="component" value="Unassembled WGS sequence"/>
</dbReference>
<dbReference type="PROSITE" id="PS51450">
    <property type="entry name" value="LRR"/>
    <property type="match status" value="3"/>
</dbReference>
<dbReference type="OrthoDB" id="266138at2759"/>
<evidence type="ECO:0000256" key="11">
    <source>
        <dbReference type="ARBA" id="ARBA00040950"/>
    </source>
</evidence>
<dbReference type="RefSeq" id="XP_028884755.1">
    <property type="nucleotide sequence ID" value="XM_029023559.1"/>
</dbReference>
<evidence type="ECO:0000256" key="6">
    <source>
        <dbReference type="ARBA" id="ARBA00023054"/>
    </source>
</evidence>
<keyword evidence="8" id="KW-0206">Cytoskeleton</keyword>
<accession>A0A1X0P2D5</accession>